<name>A0ABT5W7I7_9BACL</name>
<dbReference type="PANTHER" id="PTHR13504:SF38">
    <property type="entry name" value="FIDO DOMAIN-CONTAINING PROTEIN"/>
    <property type="match status" value="1"/>
</dbReference>
<proteinExistence type="predicted"/>
<dbReference type="SUPFAM" id="SSF140931">
    <property type="entry name" value="Fic-like"/>
    <property type="match status" value="1"/>
</dbReference>
<gene>
    <name evidence="3" type="ORF">PNH38_15680</name>
</gene>
<dbReference type="InterPro" id="IPR003812">
    <property type="entry name" value="Fido"/>
</dbReference>
<protein>
    <submittedName>
        <fullName evidence="3">Fic family protein</fullName>
    </submittedName>
</protein>
<organism evidence="3 4">
    <name type="scientific">Anoxybacteroides rupiense</name>
    <dbReference type="NCBI Taxonomy" id="311460"/>
    <lineage>
        <taxon>Bacteria</taxon>
        <taxon>Bacillati</taxon>
        <taxon>Bacillota</taxon>
        <taxon>Bacilli</taxon>
        <taxon>Bacillales</taxon>
        <taxon>Anoxybacillaceae</taxon>
        <taxon>Anoxybacteroides</taxon>
    </lineage>
</organism>
<sequence length="147" mass="16903">MNELKNIDNENAGKHETHHVGISGSVHHPVHFLNVQEEMNHLFSWYEQNKTALHPVQLAAELHFRLVYIHPFADGNGRTARLMMNFILMHHGYPPAIIKASPEHRLKYYEALEKASVEGELEPFTELVTKCVEESLTHYLQALGIEE</sequence>
<evidence type="ECO:0000256" key="1">
    <source>
        <dbReference type="SAM" id="MobiDB-lite"/>
    </source>
</evidence>
<feature type="region of interest" description="Disordered" evidence="1">
    <location>
        <begin position="1"/>
        <end position="20"/>
    </location>
</feature>
<dbReference type="InterPro" id="IPR040198">
    <property type="entry name" value="Fido_containing"/>
</dbReference>
<evidence type="ECO:0000259" key="2">
    <source>
        <dbReference type="PROSITE" id="PS51459"/>
    </source>
</evidence>
<accession>A0ABT5W7I7</accession>
<feature type="domain" description="Fido" evidence="2">
    <location>
        <begin position="1"/>
        <end position="130"/>
    </location>
</feature>
<dbReference type="RefSeq" id="WP_275192153.1">
    <property type="nucleotide sequence ID" value="NZ_JAQOTG010000020.1"/>
</dbReference>
<evidence type="ECO:0000313" key="4">
    <source>
        <dbReference type="Proteomes" id="UP001213979"/>
    </source>
</evidence>
<dbReference type="InterPro" id="IPR036597">
    <property type="entry name" value="Fido-like_dom_sf"/>
</dbReference>
<dbReference type="Pfam" id="PF02661">
    <property type="entry name" value="Fic"/>
    <property type="match status" value="1"/>
</dbReference>
<dbReference type="Proteomes" id="UP001213979">
    <property type="component" value="Unassembled WGS sequence"/>
</dbReference>
<evidence type="ECO:0000313" key="3">
    <source>
        <dbReference type="EMBL" id="MDE8565294.1"/>
    </source>
</evidence>
<comment type="caution">
    <text evidence="3">The sequence shown here is derived from an EMBL/GenBank/DDBJ whole genome shotgun (WGS) entry which is preliminary data.</text>
</comment>
<dbReference type="Gene3D" id="1.10.3290.10">
    <property type="entry name" value="Fido-like domain"/>
    <property type="match status" value="1"/>
</dbReference>
<feature type="compositionally biased region" description="Basic and acidic residues" evidence="1">
    <location>
        <begin position="1"/>
        <end position="19"/>
    </location>
</feature>
<dbReference type="EMBL" id="JAQOTG010000020">
    <property type="protein sequence ID" value="MDE8565294.1"/>
    <property type="molecule type" value="Genomic_DNA"/>
</dbReference>
<keyword evidence="4" id="KW-1185">Reference proteome</keyword>
<reference evidence="3 4" key="1">
    <citation type="submission" date="2023-01" db="EMBL/GenBank/DDBJ databases">
        <title>Genome-based reclassification of Anoxybacillus geothermalis as a later heterotypic synonym of Anoxybacillus rupiensis.</title>
        <authorList>
            <person name="Inan Bektas K."/>
            <person name="Canakci S."/>
            <person name="Belduz A.A."/>
            <person name="Guler H.H."/>
        </authorList>
    </citation>
    <scope>NUCLEOTIDE SEQUENCE [LARGE SCALE GENOMIC DNA]</scope>
    <source>
        <strain evidence="3 4">DSM 17127</strain>
    </source>
</reference>
<dbReference type="PANTHER" id="PTHR13504">
    <property type="entry name" value="FIDO DOMAIN-CONTAINING PROTEIN DDB_G0283145"/>
    <property type="match status" value="1"/>
</dbReference>
<dbReference type="PROSITE" id="PS51459">
    <property type="entry name" value="FIDO"/>
    <property type="match status" value="1"/>
</dbReference>